<feature type="transmembrane region" description="Helical" evidence="1">
    <location>
        <begin position="65"/>
        <end position="86"/>
    </location>
</feature>
<dbReference type="GeneID" id="80881212"/>
<feature type="transmembrane region" description="Helical" evidence="1">
    <location>
        <begin position="12"/>
        <end position="34"/>
    </location>
</feature>
<keyword evidence="3" id="KW-1185">Reference proteome</keyword>
<feature type="transmembrane region" description="Helical" evidence="1">
    <location>
        <begin position="138"/>
        <end position="157"/>
    </location>
</feature>
<dbReference type="Proteomes" id="UP001217417">
    <property type="component" value="Unassembled WGS sequence"/>
</dbReference>
<dbReference type="EMBL" id="JARPMG010000008">
    <property type="protein sequence ID" value="KAJ8098683.1"/>
    <property type="molecule type" value="Genomic_DNA"/>
</dbReference>
<keyword evidence="1" id="KW-0812">Transmembrane</keyword>
<evidence type="ECO:0000256" key="1">
    <source>
        <dbReference type="SAM" id="Phobius"/>
    </source>
</evidence>
<organism evidence="2 3">
    <name type="scientific">Lipomyces tetrasporus</name>
    <dbReference type="NCBI Taxonomy" id="54092"/>
    <lineage>
        <taxon>Eukaryota</taxon>
        <taxon>Fungi</taxon>
        <taxon>Dikarya</taxon>
        <taxon>Ascomycota</taxon>
        <taxon>Saccharomycotina</taxon>
        <taxon>Lipomycetes</taxon>
        <taxon>Lipomycetales</taxon>
        <taxon>Lipomycetaceae</taxon>
        <taxon>Lipomyces</taxon>
    </lineage>
</organism>
<comment type="caution">
    <text evidence="2">The sequence shown here is derived from an EMBL/GenBank/DDBJ whole genome shotgun (WGS) entry which is preliminary data.</text>
</comment>
<gene>
    <name evidence="2" type="ORF">POJ06DRAFT_239560</name>
</gene>
<keyword evidence="1" id="KW-1133">Transmembrane helix</keyword>
<evidence type="ECO:0000313" key="2">
    <source>
        <dbReference type="EMBL" id="KAJ8098683.1"/>
    </source>
</evidence>
<dbReference type="AlphaFoldDB" id="A0AAD7QNT7"/>
<evidence type="ECO:0008006" key="4">
    <source>
        <dbReference type="Google" id="ProtNLM"/>
    </source>
</evidence>
<keyword evidence="1" id="KW-0472">Membrane</keyword>
<protein>
    <recommendedName>
        <fullName evidence="4">EXPERA domain-containing protein</fullName>
    </recommendedName>
</protein>
<dbReference type="RefSeq" id="XP_056042133.1">
    <property type="nucleotide sequence ID" value="XM_056186046.1"/>
</dbReference>
<sequence>MTDPTQKAWISCWIALSAAVCTWDALFCLCRPYSLPGNSLSKFWEPYKYYILFDLSYGIEHTTGFINAQAVGNLIEVLFDVVYLYLVHGVATKDSRRTASLIAIVATLMTGYKTVIFILQEYYSDFSSIRHNPFSEIFLKWVFPQTLFVLLPLRLTYMFGDHLLSLASDSSDKKRS</sequence>
<evidence type="ECO:0000313" key="3">
    <source>
        <dbReference type="Proteomes" id="UP001217417"/>
    </source>
</evidence>
<dbReference type="PANTHER" id="PTHR37919:SF2">
    <property type="entry name" value="EXPERA DOMAIN-CONTAINING PROTEIN"/>
    <property type="match status" value="1"/>
</dbReference>
<proteinExistence type="predicted"/>
<reference evidence="2" key="1">
    <citation type="submission" date="2023-03" db="EMBL/GenBank/DDBJ databases">
        <title>Near-Complete genome sequence of Lipomyces tetrasporous NRRL Y-64009, an oleaginous yeast capable of growing on lignocellulosic hydrolysates.</title>
        <authorList>
            <consortium name="Lawrence Berkeley National Laboratory"/>
            <person name="Jagtap S.S."/>
            <person name="Liu J.-J."/>
            <person name="Walukiewicz H.E."/>
            <person name="Pangilinan J."/>
            <person name="Lipzen A."/>
            <person name="Ahrendt S."/>
            <person name="Koriabine M."/>
            <person name="Cobaugh K."/>
            <person name="Salamov A."/>
            <person name="Yoshinaga Y."/>
            <person name="Ng V."/>
            <person name="Daum C."/>
            <person name="Grigoriev I.V."/>
            <person name="Slininger P.J."/>
            <person name="Dien B.S."/>
            <person name="Jin Y.-S."/>
            <person name="Rao C.V."/>
        </authorList>
    </citation>
    <scope>NUCLEOTIDE SEQUENCE</scope>
    <source>
        <strain evidence="2">NRRL Y-64009</strain>
    </source>
</reference>
<feature type="transmembrane region" description="Helical" evidence="1">
    <location>
        <begin position="98"/>
        <end position="118"/>
    </location>
</feature>
<name>A0AAD7QNT7_9ASCO</name>
<accession>A0AAD7QNT7</accession>
<dbReference type="PANTHER" id="PTHR37919">
    <property type="entry name" value="PROTEIN CBG05606"/>
    <property type="match status" value="1"/>
</dbReference>